<sequence length="272" mass="28310">EASMVASPPTEEAAAASNIQANQLAWQQQLGQPRYFCEGCRRNWTQGGTLRNVPVGGRSRKNKLNRAGGSTSSSSAAPPAAAPSSSSNESKKVMNLTQQLLMLPAATAPMPADFPRVLPAFMSMGGGFEVPSSDYHSLPFPPLSPPLPPHRCLRRCLSPLFDPGTTPSFLESLTEGLLDSGNNGMTAPPSFGTSDQQMVGLLQGVDQTLELPMAAGGGSGLQQWPSLAAQEEQVVGGDGSVDNNCNNNTTNNNGGGASGGSSGIEYYWQGSI</sequence>
<evidence type="ECO:0000256" key="3">
    <source>
        <dbReference type="ARBA" id="ARBA00022833"/>
    </source>
</evidence>
<comment type="caution">
    <text evidence="10">The sequence shown here is derived from an EMBL/GenBank/DDBJ whole genome shotgun (WGS) entry which is preliminary data.</text>
</comment>
<evidence type="ECO:0000256" key="8">
    <source>
        <dbReference type="SAM" id="MobiDB-lite"/>
    </source>
</evidence>
<dbReference type="PANTHER" id="PTHR31992:SF316">
    <property type="entry name" value="DOF ZINC FINGER PROTEIN DOF1.2"/>
    <property type="match status" value="1"/>
</dbReference>
<dbReference type="Proteomes" id="UP000823388">
    <property type="component" value="Chromosome 7K"/>
</dbReference>
<protein>
    <recommendedName>
        <fullName evidence="9">Dof-type domain-containing protein</fullName>
    </recommendedName>
</protein>
<evidence type="ECO:0000256" key="7">
    <source>
        <dbReference type="ARBA" id="ARBA00023242"/>
    </source>
</evidence>
<feature type="domain" description="Dof-type" evidence="9">
    <location>
        <begin position="29"/>
        <end position="63"/>
    </location>
</feature>
<keyword evidence="3" id="KW-0862">Zinc</keyword>
<dbReference type="GO" id="GO:0003700">
    <property type="term" value="F:DNA-binding transcription factor activity"/>
    <property type="evidence" value="ECO:0007669"/>
    <property type="project" value="InterPro"/>
</dbReference>
<evidence type="ECO:0000256" key="2">
    <source>
        <dbReference type="ARBA" id="ARBA00022771"/>
    </source>
</evidence>
<dbReference type="AlphaFoldDB" id="A0A8T0Q703"/>
<feature type="non-terminal residue" evidence="10">
    <location>
        <position position="1"/>
    </location>
</feature>
<feature type="compositionally biased region" description="Low complexity" evidence="8">
    <location>
        <begin position="72"/>
        <end position="87"/>
    </location>
</feature>
<evidence type="ECO:0000256" key="6">
    <source>
        <dbReference type="ARBA" id="ARBA00023163"/>
    </source>
</evidence>
<keyword evidence="4" id="KW-0805">Transcription regulation</keyword>
<keyword evidence="2" id="KW-0863">Zinc-finger</keyword>
<evidence type="ECO:0000313" key="11">
    <source>
        <dbReference type="Proteomes" id="UP000823388"/>
    </source>
</evidence>
<dbReference type="InterPro" id="IPR045174">
    <property type="entry name" value="Dof"/>
</dbReference>
<evidence type="ECO:0000259" key="9">
    <source>
        <dbReference type="Pfam" id="PF02701"/>
    </source>
</evidence>
<evidence type="ECO:0000313" key="10">
    <source>
        <dbReference type="EMBL" id="KAG2570687.1"/>
    </source>
</evidence>
<accession>A0A8T0Q703</accession>
<feature type="region of interest" description="Disordered" evidence="8">
    <location>
        <begin position="230"/>
        <end position="260"/>
    </location>
</feature>
<evidence type="ECO:0000256" key="5">
    <source>
        <dbReference type="ARBA" id="ARBA00023125"/>
    </source>
</evidence>
<name>A0A8T0Q703_PANVG</name>
<evidence type="ECO:0000256" key="4">
    <source>
        <dbReference type="ARBA" id="ARBA00023015"/>
    </source>
</evidence>
<dbReference type="GO" id="GO:0003677">
    <property type="term" value="F:DNA binding"/>
    <property type="evidence" value="ECO:0007669"/>
    <property type="project" value="UniProtKB-KW"/>
</dbReference>
<keyword evidence="7" id="KW-0539">Nucleus</keyword>
<feature type="compositionally biased region" description="Low complexity" evidence="8">
    <location>
        <begin position="240"/>
        <end position="252"/>
    </location>
</feature>
<dbReference type="Pfam" id="PF02701">
    <property type="entry name" value="Zn_ribbon_Dof"/>
    <property type="match status" value="1"/>
</dbReference>
<evidence type="ECO:0000256" key="1">
    <source>
        <dbReference type="ARBA" id="ARBA00022723"/>
    </source>
</evidence>
<feature type="region of interest" description="Disordered" evidence="8">
    <location>
        <begin position="45"/>
        <end position="91"/>
    </location>
</feature>
<keyword evidence="6" id="KW-0804">Transcription</keyword>
<keyword evidence="11" id="KW-1185">Reference proteome</keyword>
<gene>
    <name evidence="10" type="ORF">PVAP13_7KG093718</name>
</gene>
<dbReference type="PANTHER" id="PTHR31992">
    <property type="entry name" value="DOF ZINC FINGER PROTEIN DOF1.4-RELATED"/>
    <property type="match status" value="1"/>
</dbReference>
<reference evidence="10" key="1">
    <citation type="submission" date="2020-05" db="EMBL/GenBank/DDBJ databases">
        <title>WGS assembly of Panicum virgatum.</title>
        <authorList>
            <person name="Lovell J.T."/>
            <person name="Jenkins J."/>
            <person name="Shu S."/>
            <person name="Juenger T.E."/>
            <person name="Schmutz J."/>
        </authorList>
    </citation>
    <scope>NUCLEOTIDE SEQUENCE</scope>
    <source>
        <strain evidence="10">AP13</strain>
    </source>
</reference>
<dbReference type="InterPro" id="IPR003851">
    <property type="entry name" value="Znf_Dof"/>
</dbReference>
<dbReference type="EMBL" id="CM029049">
    <property type="protein sequence ID" value="KAG2570687.1"/>
    <property type="molecule type" value="Genomic_DNA"/>
</dbReference>
<organism evidence="10 11">
    <name type="scientific">Panicum virgatum</name>
    <name type="common">Blackwell switchgrass</name>
    <dbReference type="NCBI Taxonomy" id="38727"/>
    <lineage>
        <taxon>Eukaryota</taxon>
        <taxon>Viridiplantae</taxon>
        <taxon>Streptophyta</taxon>
        <taxon>Embryophyta</taxon>
        <taxon>Tracheophyta</taxon>
        <taxon>Spermatophyta</taxon>
        <taxon>Magnoliopsida</taxon>
        <taxon>Liliopsida</taxon>
        <taxon>Poales</taxon>
        <taxon>Poaceae</taxon>
        <taxon>PACMAD clade</taxon>
        <taxon>Panicoideae</taxon>
        <taxon>Panicodae</taxon>
        <taxon>Paniceae</taxon>
        <taxon>Panicinae</taxon>
        <taxon>Panicum</taxon>
        <taxon>Panicum sect. Hiantes</taxon>
    </lineage>
</organism>
<keyword evidence="1" id="KW-0479">Metal-binding</keyword>
<dbReference type="GO" id="GO:0008270">
    <property type="term" value="F:zinc ion binding"/>
    <property type="evidence" value="ECO:0007669"/>
    <property type="project" value="UniProtKB-KW"/>
</dbReference>
<proteinExistence type="predicted"/>
<keyword evidence="5" id="KW-0238">DNA-binding</keyword>